<feature type="compositionally biased region" description="Basic and acidic residues" evidence="1">
    <location>
        <begin position="57"/>
        <end position="76"/>
    </location>
</feature>
<proteinExistence type="predicted"/>
<keyword evidence="2" id="KW-0472">Membrane</keyword>
<reference evidence="3" key="1">
    <citation type="submission" date="2021-01" db="EMBL/GenBank/DDBJ databases">
        <authorList>
            <person name="Corre E."/>
            <person name="Pelletier E."/>
            <person name="Niang G."/>
            <person name="Scheremetjew M."/>
            <person name="Finn R."/>
            <person name="Kale V."/>
            <person name="Holt S."/>
            <person name="Cochrane G."/>
            <person name="Meng A."/>
            <person name="Brown T."/>
            <person name="Cohen L."/>
        </authorList>
    </citation>
    <scope>NUCLEOTIDE SEQUENCE</scope>
    <source>
        <strain evidence="3">CCMP2084</strain>
    </source>
</reference>
<evidence type="ECO:0000256" key="1">
    <source>
        <dbReference type="SAM" id="MobiDB-lite"/>
    </source>
</evidence>
<evidence type="ECO:0008006" key="4">
    <source>
        <dbReference type="Google" id="ProtNLM"/>
    </source>
</evidence>
<dbReference type="AlphaFoldDB" id="A0A7S2U801"/>
<organism evidence="3">
    <name type="scientific">Attheya septentrionalis</name>
    <dbReference type="NCBI Taxonomy" id="420275"/>
    <lineage>
        <taxon>Eukaryota</taxon>
        <taxon>Sar</taxon>
        <taxon>Stramenopiles</taxon>
        <taxon>Ochrophyta</taxon>
        <taxon>Bacillariophyta</taxon>
        <taxon>Coscinodiscophyceae</taxon>
        <taxon>Chaetocerotophycidae</taxon>
        <taxon>Chaetocerotales</taxon>
        <taxon>Attheyaceae</taxon>
        <taxon>Attheya</taxon>
    </lineage>
</organism>
<dbReference type="EMBL" id="HBHQ01004863">
    <property type="protein sequence ID" value="CAD9811421.1"/>
    <property type="molecule type" value="Transcribed_RNA"/>
</dbReference>
<keyword evidence="2" id="KW-1133">Transmembrane helix</keyword>
<accession>A0A7S2U801</accession>
<sequence>MTASTKGSEDTTITIANGIEITMAGNSISVNGKASPMPSPFKDEENSVRSSLDIDSEPNKTDAWEESPPENKREEKEKMNTRLWRLTISSNVFFLIGSVFYFWISVLDLRWELVNEGIPPWVMEADDVYTWYYYAPQVEDDFVFNVGTTWVSKYQMLFFVAAFSFVITGALAMARVGGCLDSIMLVAGIFGLASAMTLHHDERITLILSSISVHLFCLEAITVFFRRRVSGSLKFWFWLSDGVFLLATTLGVALSYVYAFNKFNIPLARLSLFTSTLWLVSSVIFIGTAIHMRRHDESFEESQKLECPCKKQNTASHEEVEDEEFEL</sequence>
<feature type="transmembrane region" description="Helical" evidence="2">
    <location>
        <begin position="83"/>
        <end position="104"/>
    </location>
</feature>
<keyword evidence="2" id="KW-0812">Transmembrane</keyword>
<evidence type="ECO:0000256" key="2">
    <source>
        <dbReference type="SAM" id="Phobius"/>
    </source>
</evidence>
<feature type="transmembrane region" description="Helical" evidence="2">
    <location>
        <begin position="204"/>
        <end position="225"/>
    </location>
</feature>
<feature type="region of interest" description="Disordered" evidence="1">
    <location>
        <begin position="29"/>
        <end position="76"/>
    </location>
</feature>
<name>A0A7S2U801_9STRA</name>
<evidence type="ECO:0000313" key="3">
    <source>
        <dbReference type="EMBL" id="CAD9811421.1"/>
    </source>
</evidence>
<gene>
    <name evidence="3" type="ORF">ASEP1449_LOCUS3246</name>
</gene>
<feature type="transmembrane region" description="Helical" evidence="2">
    <location>
        <begin position="270"/>
        <end position="290"/>
    </location>
</feature>
<feature type="transmembrane region" description="Helical" evidence="2">
    <location>
        <begin position="154"/>
        <end position="172"/>
    </location>
</feature>
<feature type="transmembrane region" description="Helical" evidence="2">
    <location>
        <begin position="179"/>
        <end position="198"/>
    </location>
</feature>
<protein>
    <recommendedName>
        <fullName evidence="4">Transmembrane protein</fullName>
    </recommendedName>
</protein>
<feature type="transmembrane region" description="Helical" evidence="2">
    <location>
        <begin position="237"/>
        <end position="258"/>
    </location>
</feature>